<feature type="region of interest" description="Disordered" evidence="1">
    <location>
        <begin position="47"/>
        <end position="104"/>
    </location>
</feature>
<dbReference type="EMBL" id="JAHIBW010000030">
    <property type="protein sequence ID" value="KAG7295663.1"/>
    <property type="molecule type" value="Genomic_DNA"/>
</dbReference>
<organism evidence="2 3">
    <name type="scientific">Plutella xylostella</name>
    <name type="common">Diamondback moth</name>
    <name type="synonym">Plutella maculipennis</name>
    <dbReference type="NCBI Taxonomy" id="51655"/>
    <lineage>
        <taxon>Eukaryota</taxon>
        <taxon>Metazoa</taxon>
        <taxon>Ecdysozoa</taxon>
        <taxon>Arthropoda</taxon>
        <taxon>Hexapoda</taxon>
        <taxon>Insecta</taxon>
        <taxon>Pterygota</taxon>
        <taxon>Neoptera</taxon>
        <taxon>Endopterygota</taxon>
        <taxon>Lepidoptera</taxon>
        <taxon>Glossata</taxon>
        <taxon>Ditrysia</taxon>
        <taxon>Yponomeutoidea</taxon>
        <taxon>Plutellidae</taxon>
        <taxon>Plutella</taxon>
    </lineage>
</organism>
<protein>
    <recommendedName>
        <fullName evidence="4">Regulatory protein zeste</fullName>
    </recommendedName>
</protein>
<comment type="caution">
    <text evidence="2">The sequence shown here is derived from an EMBL/GenBank/DDBJ whole genome shotgun (WGS) entry which is preliminary data.</text>
</comment>
<dbReference type="Proteomes" id="UP000823941">
    <property type="component" value="Chromosome 30"/>
</dbReference>
<feature type="compositionally biased region" description="Basic and acidic residues" evidence="1">
    <location>
        <begin position="52"/>
        <end position="69"/>
    </location>
</feature>
<accession>A0ABQ7PRQ1</accession>
<gene>
    <name evidence="2" type="ORF">JYU34_021946</name>
</gene>
<reference evidence="2 3" key="1">
    <citation type="submission" date="2021-06" db="EMBL/GenBank/DDBJ databases">
        <title>A haploid diamondback moth (Plutella xylostella L.) genome assembly resolves 31 chromosomes and identifies a diamide resistance mutation.</title>
        <authorList>
            <person name="Ward C.M."/>
            <person name="Perry K.D."/>
            <person name="Baker G."/>
            <person name="Powis K."/>
            <person name="Heckel D.G."/>
            <person name="Baxter S.W."/>
        </authorList>
    </citation>
    <scope>NUCLEOTIDE SEQUENCE [LARGE SCALE GENOMIC DNA]</scope>
    <source>
        <strain evidence="2 3">LV</strain>
        <tissue evidence="2">Single pupa</tissue>
    </source>
</reference>
<sequence length="196" mass="23329">MKTSGTQFNLMIEFMERNGDLSKPATHIQHGRPWVTKKWQELAALLNGDPSGSEKSEEKWRKVETHIDTKPPTTTREPALPDPEDWNMPGTSQSPPHFPGEVELEPPLVPEEKAWEPPKKKKKKEEIADLYIQCEKDARERERERDDRFYEIERERIRQRDIELQQRDRELTLQAQWLQFMRDGMSLLERFLHERS</sequence>
<evidence type="ECO:0008006" key="4">
    <source>
        <dbReference type="Google" id="ProtNLM"/>
    </source>
</evidence>
<keyword evidence="3" id="KW-1185">Reference proteome</keyword>
<evidence type="ECO:0000313" key="3">
    <source>
        <dbReference type="Proteomes" id="UP000823941"/>
    </source>
</evidence>
<evidence type="ECO:0000256" key="1">
    <source>
        <dbReference type="SAM" id="MobiDB-lite"/>
    </source>
</evidence>
<evidence type="ECO:0000313" key="2">
    <source>
        <dbReference type="EMBL" id="KAG7295663.1"/>
    </source>
</evidence>
<name>A0ABQ7PRQ1_PLUXY</name>
<proteinExistence type="predicted"/>